<evidence type="ECO:0000313" key="2">
    <source>
        <dbReference type="EMBL" id="ANK11664.1"/>
    </source>
</evidence>
<feature type="signal peptide" evidence="1">
    <location>
        <begin position="1"/>
        <end position="19"/>
    </location>
</feature>
<accession>A0A192D1P8</accession>
<keyword evidence="3" id="KW-1185">Reference proteome</keyword>
<dbReference type="STRING" id="1112.A9D12_00415"/>
<evidence type="ECO:0000313" key="3">
    <source>
        <dbReference type="Proteomes" id="UP000078263"/>
    </source>
</evidence>
<organism evidence="2 3">
    <name type="scientific">Erythrobacter neustonensis</name>
    <dbReference type="NCBI Taxonomy" id="1112"/>
    <lineage>
        <taxon>Bacteria</taxon>
        <taxon>Pseudomonadati</taxon>
        <taxon>Pseudomonadota</taxon>
        <taxon>Alphaproteobacteria</taxon>
        <taxon>Sphingomonadales</taxon>
        <taxon>Erythrobacteraceae</taxon>
        <taxon>Erythrobacter/Porphyrobacter group</taxon>
        <taxon>Erythrobacter</taxon>
    </lineage>
</organism>
<protein>
    <recommendedName>
        <fullName evidence="4">DUF2846 domain-containing protein</fullName>
    </recommendedName>
</protein>
<dbReference type="KEGG" id="pns:A9D12_00415"/>
<dbReference type="OrthoDB" id="7428674at2"/>
<dbReference type="Proteomes" id="UP000078263">
    <property type="component" value="Chromosome"/>
</dbReference>
<reference evidence="2 3" key="1">
    <citation type="submission" date="2016-05" db="EMBL/GenBank/DDBJ databases">
        <title>Compelete Genome Sequence of Bacteriochlorophyll-Synthesizing Bacterium Porphyrobacter neustonensis DSM 9434.</title>
        <authorList>
            <person name="Shi X.-L."/>
            <person name="Wu Y.-H."/>
            <person name="Cheng H."/>
            <person name="Xu L."/>
            <person name="Zhang X.-Q."/>
            <person name="Wang C.-S."/>
            <person name="Xu X.-W."/>
        </authorList>
    </citation>
    <scope>NUCLEOTIDE SEQUENCE [LARGE SCALE GENOMIC DNA]</scope>
    <source>
        <strain evidence="2 3">DSM 9434</strain>
    </source>
</reference>
<sequence>MKKLLAAAIFAGTAPIAMTAGVPAALAQEAEATATIPAPPPGKGQVVFYRTGGISGAALGCAVFDVGKEDKLSSLGAGKYFVLVSDPGPRSFTVKSLETKDALTLEIEEGETQYVRCKIKTGFMSGRADIGPSTESEFRAKHKNPKLVDADDMSAEVKATNYP</sequence>
<gene>
    <name evidence="2" type="ORF">A9D12_00415</name>
</gene>
<dbReference type="EMBL" id="CP016033">
    <property type="protein sequence ID" value="ANK11664.1"/>
    <property type="molecule type" value="Genomic_DNA"/>
</dbReference>
<evidence type="ECO:0000256" key="1">
    <source>
        <dbReference type="SAM" id="SignalP"/>
    </source>
</evidence>
<keyword evidence="1" id="KW-0732">Signal</keyword>
<proteinExistence type="predicted"/>
<dbReference type="RefSeq" id="WP_068348564.1">
    <property type="nucleotide sequence ID" value="NZ_CP016033.1"/>
</dbReference>
<feature type="chain" id="PRO_5008251618" description="DUF2846 domain-containing protein" evidence="1">
    <location>
        <begin position="20"/>
        <end position="163"/>
    </location>
</feature>
<dbReference type="AlphaFoldDB" id="A0A192D1P8"/>
<evidence type="ECO:0008006" key="4">
    <source>
        <dbReference type="Google" id="ProtNLM"/>
    </source>
</evidence>
<name>A0A192D1P8_9SPHN</name>